<dbReference type="Proteomes" id="UP000004699">
    <property type="component" value="Unassembled WGS sequence"/>
</dbReference>
<accession>B8KW84</accession>
<gene>
    <name evidence="1" type="ORF">NOR51B_879</name>
</gene>
<dbReference type="HOGENOM" id="CLU_3253661_0_0_6"/>
<protein>
    <submittedName>
        <fullName evidence="1">Uncharacterized protein</fullName>
    </submittedName>
</protein>
<dbReference type="EMBL" id="DS999411">
    <property type="protein sequence ID" value="EED34939.1"/>
    <property type="molecule type" value="Genomic_DNA"/>
</dbReference>
<organism evidence="1 2">
    <name type="scientific">Luminiphilus syltensis NOR5-1B</name>
    <dbReference type="NCBI Taxonomy" id="565045"/>
    <lineage>
        <taxon>Bacteria</taxon>
        <taxon>Pseudomonadati</taxon>
        <taxon>Pseudomonadota</taxon>
        <taxon>Gammaproteobacteria</taxon>
        <taxon>Cellvibrionales</taxon>
        <taxon>Halieaceae</taxon>
        <taxon>Luminiphilus</taxon>
    </lineage>
</organism>
<proteinExistence type="predicted"/>
<dbReference type="STRING" id="565045.NOR51B_879"/>
<evidence type="ECO:0000313" key="1">
    <source>
        <dbReference type="EMBL" id="EED34939.1"/>
    </source>
</evidence>
<reference evidence="2" key="1">
    <citation type="journal article" date="2013" name="BMC Microbiol.">
        <title>Taxonomy and evolution of bacteriochlorophyll a-containing members of the OM60/NOR5 clade of marine gammaproteobacteria: description of Luminiphilus syltensis gen. nov., sp. nov., reclassification of Haliea rubra as Pseudohaliea rubra gen. nov., comb. nov., and emendation of Chromatocurvus halotolerans.</title>
        <authorList>
            <person name="Spring S."/>
            <person name="Riedel T."/>
            <person name="Sproer C."/>
            <person name="Yan S."/>
            <person name="Harder J."/>
            <person name="Fuchs B.M."/>
        </authorList>
    </citation>
    <scope>NUCLEOTIDE SEQUENCE [LARGE SCALE GENOMIC DNA]</scope>
    <source>
        <strain evidence="2">NOR51-B</strain>
    </source>
</reference>
<evidence type="ECO:0000313" key="2">
    <source>
        <dbReference type="Proteomes" id="UP000004699"/>
    </source>
</evidence>
<sequence>MKWNHSNNNKTRFSDSSSLRSFFPKKNIDVQEELDFENSAKK</sequence>
<keyword evidence="2" id="KW-1185">Reference proteome</keyword>
<name>B8KW84_9GAMM</name>
<dbReference type="AlphaFoldDB" id="B8KW84"/>